<evidence type="ECO:0000313" key="1">
    <source>
        <dbReference type="EMBL" id="AKH47675.1"/>
    </source>
</evidence>
<proteinExistence type="predicted"/>
<dbReference type="EMBL" id="KR029596">
    <property type="protein sequence ID" value="AKH47675.1"/>
    <property type="molecule type" value="Genomic_DNA"/>
</dbReference>
<organism evidence="1">
    <name type="scientific">uncultured marine virus</name>
    <dbReference type="NCBI Taxonomy" id="186617"/>
    <lineage>
        <taxon>Viruses</taxon>
        <taxon>environmental samples</taxon>
    </lineage>
</organism>
<reference evidence="1" key="2">
    <citation type="submission" date="2015-03" db="EMBL/GenBank/DDBJ databases">
        <authorList>
            <person name="Chow C.-E.T."/>
            <person name="Winget D.M."/>
            <person name="White R.A.III."/>
            <person name="Hallam S.J."/>
            <person name="Suttle C.A."/>
        </authorList>
    </citation>
    <scope>NUCLEOTIDE SEQUENCE</scope>
    <source>
        <strain evidence="1">Oxic1_1</strain>
    </source>
</reference>
<protein>
    <submittedName>
        <fullName evidence="1">Uncharacterized protein</fullName>
    </submittedName>
</protein>
<name>A0A0F7L6X8_9VIRU</name>
<reference evidence="1" key="1">
    <citation type="journal article" date="2015" name="Front. Microbiol.">
        <title>Combining genomic sequencing methods to explore viral diversity and reveal potential virus-host interactions.</title>
        <authorList>
            <person name="Chow C.E."/>
            <person name="Winget D.M."/>
            <person name="White R.A.III."/>
            <person name="Hallam S.J."/>
            <person name="Suttle C.A."/>
        </authorList>
    </citation>
    <scope>NUCLEOTIDE SEQUENCE</scope>
    <source>
        <strain evidence="1">Oxic1_1</strain>
    </source>
</reference>
<sequence>MLYLVSSDVPFKNSTLSRISSSRNSKPSLLGLMPLPLKISDMMTAVKDV</sequence>
<accession>A0A0F7L6X8</accession>